<dbReference type="AlphaFoldDB" id="H1XQU0"/>
<dbReference type="PaxDb" id="880073-Calab_2755"/>
<dbReference type="SMART" id="SM00609">
    <property type="entry name" value="VIT"/>
    <property type="match status" value="1"/>
</dbReference>
<dbReference type="InParanoid" id="H1XQU0"/>
<dbReference type="EMBL" id="CM001402">
    <property type="protein sequence ID" value="EHO42363.1"/>
    <property type="molecule type" value="Genomic_DNA"/>
</dbReference>
<dbReference type="InterPro" id="IPR002035">
    <property type="entry name" value="VWF_A"/>
</dbReference>
<organism evidence="3 4">
    <name type="scientific">Caldithrix abyssi DSM 13497</name>
    <dbReference type="NCBI Taxonomy" id="880073"/>
    <lineage>
        <taxon>Bacteria</taxon>
        <taxon>Pseudomonadati</taxon>
        <taxon>Calditrichota</taxon>
        <taxon>Calditrichia</taxon>
        <taxon>Calditrichales</taxon>
        <taxon>Calditrichaceae</taxon>
        <taxon>Caldithrix</taxon>
    </lineage>
</organism>
<evidence type="ECO:0000313" key="3">
    <source>
        <dbReference type="EMBL" id="EHO42363.1"/>
    </source>
</evidence>
<dbReference type="InterPro" id="IPR036465">
    <property type="entry name" value="vWFA_dom_sf"/>
</dbReference>
<protein>
    <submittedName>
        <fullName evidence="3">Vault protein inter-alpha-trypsin domain-containing protein</fullName>
    </submittedName>
</protein>
<dbReference type="PANTHER" id="PTHR45737:SF6">
    <property type="entry name" value="VON WILLEBRAND FACTOR A DOMAIN-CONTAINING PROTEIN 5A"/>
    <property type="match status" value="1"/>
</dbReference>
<gene>
    <name evidence="3" type="ORF">Calab_2755</name>
</gene>
<reference evidence="3 4" key="1">
    <citation type="submission" date="2011-09" db="EMBL/GenBank/DDBJ databases">
        <title>The permanent draft genome of Caldithrix abyssi DSM 13497.</title>
        <authorList>
            <consortium name="US DOE Joint Genome Institute (JGI-PGF)"/>
            <person name="Lucas S."/>
            <person name="Han J."/>
            <person name="Lapidus A."/>
            <person name="Bruce D."/>
            <person name="Goodwin L."/>
            <person name="Pitluck S."/>
            <person name="Peters L."/>
            <person name="Kyrpides N."/>
            <person name="Mavromatis K."/>
            <person name="Ivanova N."/>
            <person name="Mikhailova N."/>
            <person name="Chertkov O."/>
            <person name="Detter J.C."/>
            <person name="Tapia R."/>
            <person name="Han C."/>
            <person name="Land M."/>
            <person name="Hauser L."/>
            <person name="Markowitz V."/>
            <person name="Cheng J.-F."/>
            <person name="Hugenholtz P."/>
            <person name="Woyke T."/>
            <person name="Wu D."/>
            <person name="Spring S."/>
            <person name="Brambilla E."/>
            <person name="Klenk H.-P."/>
            <person name="Eisen J.A."/>
        </authorList>
    </citation>
    <scope>NUCLEOTIDE SEQUENCE [LARGE SCALE GENOMIC DNA]</scope>
    <source>
        <strain evidence="3 4">DSM 13497</strain>
    </source>
</reference>
<evidence type="ECO:0000313" key="4">
    <source>
        <dbReference type="Proteomes" id="UP000004671"/>
    </source>
</evidence>
<dbReference type="PROSITE" id="PS50234">
    <property type="entry name" value="VWFA"/>
    <property type="match status" value="1"/>
</dbReference>
<dbReference type="PROSITE" id="PS51468">
    <property type="entry name" value="VIT"/>
    <property type="match status" value="1"/>
</dbReference>
<accession>H1XQU0</accession>
<proteinExistence type="predicted"/>
<feature type="domain" description="VIT" evidence="2">
    <location>
        <begin position="6"/>
        <end position="134"/>
    </location>
</feature>
<feature type="domain" description="VWFA" evidence="1">
    <location>
        <begin position="283"/>
        <end position="453"/>
    </location>
</feature>
<evidence type="ECO:0000259" key="1">
    <source>
        <dbReference type="PROSITE" id="PS50234"/>
    </source>
</evidence>
<dbReference type="Proteomes" id="UP000004671">
    <property type="component" value="Chromosome"/>
</dbReference>
<dbReference type="Pfam" id="PF13768">
    <property type="entry name" value="VWA_3"/>
    <property type="match status" value="1"/>
</dbReference>
<dbReference type="SMART" id="SM00327">
    <property type="entry name" value="VWA"/>
    <property type="match status" value="1"/>
</dbReference>
<name>H1XQU0_CALAY</name>
<dbReference type="OrthoDB" id="9784383at2"/>
<evidence type="ECO:0000259" key="2">
    <source>
        <dbReference type="PROSITE" id="PS51468"/>
    </source>
</evidence>
<dbReference type="RefSeq" id="WP_006929658.1">
    <property type="nucleotide sequence ID" value="NZ_CM001402.1"/>
</dbReference>
<dbReference type="HOGENOM" id="CLU_360526_0_0_0"/>
<dbReference type="Pfam" id="PF08487">
    <property type="entry name" value="VIT"/>
    <property type="match status" value="1"/>
</dbReference>
<keyword evidence="4" id="KW-1185">Reference proteome</keyword>
<sequence length="822" mass="94590">MMDVDSSIRVEVEGIFKDSLALKALTYRGKIDGPIGRFSLQQHFTNMSILPLEVVYTFPINSNMLIDEFHIFLNGKSIHSQILPLDEAQKRYDDAVIEGDSATYIQQHRSNIFTLNIGNLAPKDDLIIQIKLLQLLSIEGKTIRLTLPTVVGPRYIPGHPIGERSGFGWAEPTDRVPDADWITPPVSFDGVPYLVDFQIDVSQNLKVESVESPSHQLRFFPSAEGFKITSLGNVAPDRDFVLNLKLAELPTNLLWKTKFDSKNIFLSWLNVPEVEEAEHLPTDYFFLIDRSGSMASTKLEVVKKAVRLCFRKFMPEDRFALAAFDHNFIFWKNDWQQVSNKNITEAEWWLKKINANGGTELLPALQKFFSMNFNPERRVVLILLTDGEVGDEAEIADLFDQAPENLKVLLFGIDTAVNQELFEAIIEKTPGLVEYIYPGEPMEQKINLQFERIEFPLIKNVMVNEKTAIVFPDKSSLLHSSDLKPVLVSMDGKMDEPVTVSIQLRDGQEHKITPTILNCDEEMSKALNKFYAQFLIKKELRKINNFEVMNNPRNEKRIKEKIIKLAIKHQLQTDLTAWFAIAEREEKIEGMPDIQVVPSALPDTWTAHAIASPTMDGIPSSWYSRYKRVSSEVRTKRKPKHSNGEPFVLHHEIFDKLFHKRGSKDRFFSDNKISDKLYHKLLLIQRIDDGALIPDGLKNESPVRATLLTLLALVNEFTRNQKEALAYRSNFFRALMFILNRQNELSMTDKAILKFVVERLHSLNIHLKKKLKEKFNNIMAHYDDRLNGYLDELTKVKLSHDSEKSWEEFIRKVNMFNNKSIK</sequence>
<dbReference type="PANTHER" id="PTHR45737">
    <property type="entry name" value="VON WILLEBRAND FACTOR A DOMAIN-CONTAINING PROTEIN 5A"/>
    <property type="match status" value="1"/>
</dbReference>
<dbReference type="eggNOG" id="COG2304">
    <property type="taxonomic scope" value="Bacteria"/>
</dbReference>
<dbReference type="InterPro" id="IPR013694">
    <property type="entry name" value="VIT"/>
</dbReference>
<dbReference type="SUPFAM" id="SSF53300">
    <property type="entry name" value="vWA-like"/>
    <property type="match status" value="1"/>
</dbReference>
<dbReference type="STRING" id="880073.Cabys_1602"/>
<dbReference type="Gene3D" id="3.40.50.410">
    <property type="entry name" value="von Willebrand factor, type A domain"/>
    <property type="match status" value="1"/>
</dbReference>